<comment type="caution">
    <text evidence="1">The sequence shown here is derived from an EMBL/GenBank/DDBJ whole genome shotgun (WGS) entry which is preliminary data.</text>
</comment>
<organism evidence="1 2">
    <name type="scientific">Dentiscutata heterogama</name>
    <dbReference type="NCBI Taxonomy" id="1316150"/>
    <lineage>
        <taxon>Eukaryota</taxon>
        <taxon>Fungi</taxon>
        <taxon>Fungi incertae sedis</taxon>
        <taxon>Mucoromycota</taxon>
        <taxon>Glomeromycotina</taxon>
        <taxon>Glomeromycetes</taxon>
        <taxon>Diversisporales</taxon>
        <taxon>Gigasporaceae</taxon>
        <taxon>Dentiscutata</taxon>
    </lineage>
</organism>
<feature type="non-terminal residue" evidence="1">
    <location>
        <position position="1"/>
    </location>
</feature>
<keyword evidence="2" id="KW-1185">Reference proteome</keyword>
<accession>A0ACA9NI32</accession>
<name>A0ACA9NI32_9GLOM</name>
<evidence type="ECO:0000313" key="1">
    <source>
        <dbReference type="EMBL" id="CAG8646057.1"/>
    </source>
</evidence>
<evidence type="ECO:0000313" key="2">
    <source>
        <dbReference type="Proteomes" id="UP000789702"/>
    </source>
</evidence>
<dbReference type="Proteomes" id="UP000789702">
    <property type="component" value="Unassembled WGS sequence"/>
</dbReference>
<sequence length="330" mass="37749">NSRPSTTSLNYLSGERDGLLVSDHVIELSVLPPNWVDIVEEVDDDISQIKSLIPTLESLHRKHALPGFDDRTEEEREIERLSSEITKLFKQCQQKIRRIADESRIAASNQEETMSKNIQISLATKLQDLSTNFRKQQSAYMKKLKGVKVRSTGFFPIENDESDEEQGFGFTNEQLALVESSEATISQREHEINEIAKSIQTIAEIFNELQALVIDQGTLLDRIDYNVEQMVTNVKGATRELDRPIWWVPMYFKITNTEITNTEITNTEITNTEITNTEITNTEITNTEITNTMMNTITWNCYKNGMDIVSEDIIMPQDIDSHELTHFDPG</sequence>
<feature type="non-terminal residue" evidence="1">
    <location>
        <position position="330"/>
    </location>
</feature>
<proteinExistence type="predicted"/>
<gene>
    <name evidence="1" type="ORF">DHETER_LOCUS9069</name>
</gene>
<dbReference type="EMBL" id="CAJVPU010015312">
    <property type="protein sequence ID" value="CAG8646057.1"/>
    <property type="molecule type" value="Genomic_DNA"/>
</dbReference>
<protein>
    <submittedName>
        <fullName evidence="1">16030_t:CDS:1</fullName>
    </submittedName>
</protein>
<reference evidence="1" key="1">
    <citation type="submission" date="2021-06" db="EMBL/GenBank/DDBJ databases">
        <authorList>
            <person name="Kallberg Y."/>
            <person name="Tangrot J."/>
            <person name="Rosling A."/>
        </authorList>
    </citation>
    <scope>NUCLEOTIDE SEQUENCE</scope>
    <source>
        <strain evidence="1">IL203A</strain>
    </source>
</reference>